<accession>A0A930U585</accession>
<evidence type="ECO:0000313" key="3">
    <source>
        <dbReference type="Proteomes" id="UP000646211"/>
    </source>
</evidence>
<keyword evidence="1" id="KW-0812">Transmembrane</keyword>
<comment type="caution">
    <text evidence="2">The sequence shown here is derived from an EMBL/GenBank/DDBJ whole genome shotgun (WGS) entry which is preliminary data.</text>
</comment>
<reference evidence="2" key="1">
    <citation type="submission" date="2020-11" db="EMBL/GenBank/DDBJ databases">
        <title>Genome of Flavobacterium soyangense.</title>
        <authorList>
            <person name="Liu Q."/>
            <person name="Xin Y.-H."/>
        </authorList>
    </citation>
    <scope>NUCLEOTIDE SEQUENCE</scope>
    <source>
        <strain evidence="2">CGMCC 1.13493</strain>
    </source>
</reference>
<gene>
    <name evidence="2" type="ORF">IR213_00595</name>
</gene>
<dbReference type="RefSeq" id="WP_194310369.1">
    <property type="nucleotide sequence ID" value="NZ_JADHEC010000001.1"/>
</dbReference>
<evidence type="ECO:0000256" key="1">
    <source>
        <dbReference type="SAM" id="Phobius"/>
    </source>
</evidence>
<feature type="transmembrane region" description="Helical" evidence="1">
    <location>
        <begin position="7"/>
        <end position="26"/>
    </location>
</feature>
<protein>
    <recommendedName>
        <fullName evidence="4">SGNH/GDSL hydrolase family protein</fullName>
    </recommendedName>
</protein>
<evidence type="ECO:0008006" key="4">
    <source>
        <dbReference type="Google" id="ProtNLM"/>
    </source>
</evidence>
<organism evidence="2 3">
    <name type="scientific">Flavobacterium soyangense</name>
    <dbReference type="NCBI Taxonomy" id="2023265"/>
    <lineage>
        <taxon>Bacteria</taxon>
        <taxon>Pseudomonadati</taxon>
        <taxon>Bacteroidota</taxon>
        <taxon>Flavobacteriia</taxon>
        <taxon>Flavobacteriales</taxon>
        <taxon>Flavobacteriaceae</taxon>
        <taxon>Flavobacterium</taxon>
    </lineage>
</organism>
<dbReference type="AlphaFoldDB" id="A0A930U585"/>
<keyword evidence="1" id="KW-1133">Transmembrane helix</keyword>
<proteinExistence type="predicted"/>
<name>A0A930U585_9FLAO</name>
<keyword evidence="1" id="KW-0472">Membrane</keyword>
<dbReference type="Proteomes" id="UP000646211">
    <property type="component" value="Unassembled WGS sequence"/>
</dbReference>
<sequence>MKKFITLVAKILLMILVLLIVLDWTYTTVYLHSSNRGKVENVFNSKARNYDVVILGSSRANNHFVPELFEKKGLKTFNYGMSGAHLFEASLMLKLMAERHYKIKTVILEADLGLCNEKESDAIAAKFLPYIHHSETIKKHFSKLENFNALYYIPFYRYIDFDALIGFREMYNTATDKPTNILDNLGYHPLGHKPGNMKNDLTALKPIRNKYYEEIKQICKQNHYNLITVMTPMCTNVKGLDYFEKANKIYPEIHNLENVVEGDQYFSSCGHMNDAGARMFTAAVIERFFGKNKKFRYEIKATHNNKKTKH</sequence>
<evidence type="ECO:0000313" key="2">
    <source>
        <dbReference type="EMBL" id="MBF2707098.1"/>
    </source>
</evidence>
<dbReference type="SUPFAM" id="SSF52266">
    <property type="entry name" value="SGNH hydrolase"/>
    <property type="match status" value="1"/>
</dbReference>
<dbReference type="EMBL" id="JADHEC010000001">
    <property type="protein sequence ID" value="MBF2707098.1"/>
    <property type="molecule type" value="Genomic_DNA"/>
</dbReference>
<keyword evidence="3" id="KW-1185">Reference proteome</keyword>